<sequence length="113" mass="12331">MPSSATYPGTPDGRYFIVKGRLWRASNPGLAPELRQRLVDQLMTARRQVGLAMKAGDVEAERHARAAVDAAKQALGERGPVWWTDGAPDYNRRMVGNTPYAAWYAALPPHGAG</sequence>
<comment type="caution">
    <text evidence="1">The sequence shown here is derived from an EMBL/GenBank/DDBJ whole genome shotgun (WGS) entry which is preliminary data.</text>
</comment>
<dbReference type="Proteomes" id="UP001596031">
    <property type="component" value="Unassembled WGS sequence"/>
</dbReference>
<keyword evidence="2" id="KW-1185">Reference proteome</keyword>
<name>A0ABW0PF28_9BURK</name>
<dbReference type="EMBL" id="JBHSMS010000021">
    <property type="protein sequence ID" value="MFC5510578.1"/>
    <property type="molecule type" value="Genomic_DNA"/>
</dbReference>
<evidence type="ECO:0000313" key="2">
    <source>
        <dbReference type="Proteomes" id="UP001596031"/>
    </source>
</evidence>
<dbReference type="RefSeq" id="WP_379718011.1">
    <property type="nucleotide sequence ID" value="NZ_JBHSMS010000021.1"/>
</dbReference>
<protein>
    <submittedName>
        <fullName evidence="1">Uncharacterized protein</fullName>
    </submittedName>
</protein>
<evidence type="ECO:0000313" key="1">
    <source>
        <dbReference type="EMBL" id="MFC5510578.1"/>
    </source>
</evidence>
<reference evidence="2" key="1">
    <citation type="journal article" date="2019" name="Int. J. Syst. Evol. Microbiol.">
        <title>The Global Catalogue of Microorganisms (GCM) 10K type strain sequencing project: providing services to taxonomists for standard genome sequencing and annotation.</title>
        <authorList>
            <consortium name="The Broad Institute Genomics Platform"/>
            <consortium name="The Broad Institute Genome Sequencing Center for Infectious Disease"/>
            <person name="Wu L."/>
            <person name="Ma J."/>
        </authorList>
    </citation>
    <scope>NUCLEOTIDE SEQUENCE [LARGE SCALE GENOMIC DNA]</scope>
    <source>
        <strain evidence="2">CCUG 38813</strain>
    </source>
</reference>
<proteinExistence type="predicted"/>
<accession>A0ABW0PF28</accession>
<gene>
    <name evidence="1" type="ORF">ACFPOU_05525</name>
</gene>
<organism evidence="1 2">
    <name type="scientific">Massilia jejuensis</name>
    <dbReference type="NCBI Taxonomy" id="648894"/>
    <lineage>
        <taxon>Bacteria</taxon>
        <taxon>Pseudomonadati</taxon>
        <taxon>Pseudomonadota</taxon>
        <taxon>Betaproteobacteria</taxon>
        <taxon>Burkholderiales</taxon>
        <taxon>Oxalobacteraceae</taxon>
        <taxon>Telluria group</taxon>
        <taxon>Massilia</taxon>
    </lineage>
</organism>